<dbReference type="RefSeq" id="WP_052650873.1">
    <property type="nucleotide sequence ID" value="NZ_CCXS01000001.1"/>
</dbReference>
<evidence type="ECO:0000256" key="3">
    <source>
        <dbReference type="ARBA" id="ARBA00023015"/>
    </source>
</evidence>
<keyword evidence="1" id="KW-0547">Nucleotide-binding</keyword>
<dbReference type="InterPro" id="IPR027417">
    <property type="entry name" value="P-loop_NTPase"/>
</dbReference>
<evidence type="ECO:0000313" key="8">
    <source>
        <dbReference type="Proteomes" id="UP000043699"/>
    </source>
</evidence>
<name>A0A098EIP1_9BACL</name>
<keyword evidence="8" id="KW-1185">Reference proteome</keyword>
<dbReference type="PRINTS" id="PR01590">
    <property type="entry name" value="HTHFIS"/>
</dbReference>
<proteinExistence type="predicted"/>
<dbReference type="Gene3D" id="3.40.50.10660">
    <property type="entry name" value="PrpR receptor domain-like"/>
    <property type="match status" value="1"/>
</dbReference>
<dbReference type="InterPro" id="IPR002197">
    <property type="entry name" value="HTH_Fis"/>
</dbReference>
<organism evidence="7 8">
    <name type="scientific">Planococcus massiliensis</name>
    <dbReference type="NCBI Taxonomy" id="1499687"/>
    <lineage>
        <taxon>Bacteria</taxon>
        <taxon>Bacillati</taxon>
        <taxon>Bacillota</taxon>
        <taxon>Bacilli</taxon>
        <taxon>Bacillales</taxon>
        <taxon>Caryophanaceae</taxon>
        <taxon>Planococcus</taxon>
    </lineage>
</organism>
<dbReference type="STRING" id="1499687.BN1080_01069"/>
<dbReference type="InterPro" id="IPR010524">
    <property type="entry name" value="Sig_transdc_resp-reg_PrpR_N"/>
</dbReference>
<dbReference type="Proteomes" id="UP000043699">
    <property type="component" value="Unassembled WGS sequence"/>
</dbReference>
<keyword evidence="2" id="KW-0067">ATP-binding</keyword>
<dbReference type="Pfam" id="PF06506">
    <property type="entry name" value="PrpR_N"/>
    <property type="match status" value="1"/>
</dbReference>
<dbReference type="EMBL" id="CCXS01000001">
    <property type="protein sequence ID" value="CEG22148.1"/>
    <property type="molecule type" value="Genomic_DNA"/>
</dbReference>
<dbReference type="SUPFAM" id="SSF46689">
    <property type="entry name" value="Homeodomain-like"/>
    <property type="match status" value="1"/>
</dbReference>
<evidence type="ECO:0000259" key="6">
    <source>
        <dbReference type="PROSITE" id="PS50045"/>
    </source>
</evidence>
<gene>
    <name evidence="7" type="ORF">BN1080_01069</name>
</gene>
<dbReference type="InterPro" id="IPR058031">
    <property type="entry name" value="AAA_lid_NorR"/>
</dbReference>
<evidence type="ECO:0000256" key="1">
    <source>
        <dbReference type="ARBA" id="ARBA00022741"/>
    </source>
</evidence>
<dbReference type="Pfam" id="PF25601">
    <property type="entry name" value="AAA_lid_14"/>
    <property type="match status" value="1"/>
</dbReference>
<evidence type="ECO:0000313" key="7">
    <source>
        <dbReference type="EMBL" id="CEG22148.1"/>
    </source>
</evidence>
<dbReference type="Gene3D" id="3.40.50.2300">
    <property type="match status" value="1"/>
</dbReference>
<dbReference type="PANTHER" id="PTHR32071">
    <property type="entry name" value="TRANSCRIPTIONAL REGULATORY PROTEIN"/>
    <property type="match status" value="1"/>
</dbReference>
<dbReference type="GO" id="GO:0000156">
    <property type="term" value="F:phosphorelay response regulator activity"/>
    <property type="evidence" value="ECO:0007669"/>
    <property type="project" value="InterPro"/>
</dbReference>
<dbReference type="GO" id="GO:0005524">
    <property type="term" value="F:ATP binding"/>
    <property type="evidence" value="ECO:0007669"/>
    <property type="project" value="UniProtKB-KW"/>
</dbReference>
<protein>
    <submittedName>
        <fullName evidence="7">Limonene hydroxylase</fullName>
    </submittedName>
</protein>
<dbReference type="Gene3D" id="1.10.10.60">
    <property type="entry name" value="Homeodomain-like"/>
    <property type="match status" value="1"/>
</dbReference>
<dbReference type="AlphaFoldDB" id="A0A098EIP1"/>
<dbReference type="Pfam" id="PF02954">
    <property type="entry name" value="HTH_8"/>
    <property type="match status" value="1"/>
</dbReference>
<keyword evidence="3" id="KW-0805">Transcription regulation</keyword>
<dbReference type="InterPro" id="IPR002078">
    <property type="entry name" value="Sigma_54_int"/>
</dbReference>
<dbReference type="InterPro" id="IPR009057">
    <property type="entry name" value="Homeodomain-like_sf"/>
</dbReference>
<evidence type="ECO:0000256" key="2">
    <source>
        <dbReference type="ARBA" id="ARBA00022840"/>
    </source>
</evidence>
<dbReference type="GO" id="GO:0043565">
    <property type="term" value="F:sequence-specific DNA binding"/>
    <property type="evidence" value="ECO:0007669"/>
    <property type="project" value="InterPro"/>
</dbReference>
<dbReference type="SUPFAM" id="SSF159800">
    <property type="entry name" value="PrpR receptor domain-like"/>
    <property type="match status" value="1"/>
</dbReference>
<dbReference type="SUPFAM" id="SSF52540">
    <property type="entry name" value="P-loop containing nucleoside triphosphate hydrolases"/>
    <property type="match status" value="1"/>
</dbReference>
<feature type="domain" description="Sigma-54 factor interaction" evidence="6">
    <location>
        <begin position="428"/>
        <end position="495"/>
    </location>
</feature>
<keyword evidence="5" id="KW-0804">Transcription</keyword>
<dbReference type="GO" id="GO:0006355">
    <property type="term" value="P:regulation of DNA-templated transcription"/>
    <property type="evidence" value="ECO:0007669"/>
    <property type="project" value="InterPro"/>
</dbReference>
<accession>A0A098EIP1</accession>
<dbReference type="PANTHER" id="PTHR32071:SF117">
    <property type="entry name" value="PTS-DEPENDENT DIHYDROXYACETONE KINASE OPERON REGULATORY PROTEIN-RELATED"/>
    <property type="match status" value="1"/>
</dbReference>
<dbReference type="Gene3D" id="3.40.50.300">
    <property type="entry name" value="P-loop containing nucleotide triphosphate hydrolases"/>
    <property type="match status" value="1"/>
</dbReference>
<evidence type="ECO:0000256" key="4">
    <source>
        <dbReference type="ARBA" id="ARBA00023125"/>
    </source>
</evidence>
<evidence type="ECO:0000256" key="5">
    <source>
        <dbReference type="ARBA" id="ARBA00023163"/>
    </source>
</evidence>
<sequence>MRKIRLGFISPYEAMVPLIDELKKGQDEFEVAIQVGNLAAGVNYALAMEKQGIDLLISRGGTANLIREAVSVPVIDVHISGYDLLRSIMLANGYSGEKKALVGFSNITLGAASIVSLLDIEMEVVTLKEATEVEAVLLKLKDAGYKSILGDVVTVEAAGKLGLNGLLLQSGKESIVESFQEAKRIFESQKDSQQLLRVMRNLLEIKKQDILIFSEDGRTLLENWVSFDGSPFSSSQLTEIHHQVRGKEKTVVQMAGNDGVVVEIRAEQMEDREGNVFICTIKHPENYKMAIPGIRMEPVSLLPSLVAESPVMEGIKKLLEKPAMGKEPLLLEGELGTGKKEIVRYLHHFHQKSGFIIHLALDEFEDFPSRFDISEASTLLIHLKTDKAGEPVRAMRSILEWAREKNVQVILAGTKISAELLSKIGLADAIRITVPSLAERKEDIPPLVRQFLLEFHQNLGTQAIKVREDAMEQIKQIEWPGNLIDLKMYVKKLALFEKEYVIEQKTLASMPFHSTSQSKELDASFKNMSLQEIEQQIIEQVLEEEDFNQTKTAQRLGINRATLWRKLNK</sequence>
<dbReference type="Gene3D" id="1.10.8.60">
    <property type="match status" value="1"/>
</dbReference>
<dbReference type="PROSITE" id="PS50045">
    <property type="entry name" value="SIGMA54_INTERACT_4"/>
    <property type="match status" value="1"/>
</dbReference>
<reference evidence="7 8" key="1">
    <citation type="submission" date="2014-09" db="EMBL/GenBank/DDBJ databases">
        <authorList>
            <person name="Urmite Genomes Urmite Genomes"/>
        </authorList>
    </citation>
    <scope>NUCLEOTIDE SEQUENCE [LARGE SCALE GENOMIC DNA]</scope>
    <source>
        <strain evidence="7 8">ES2</strain>
    </source>
</reference>
<keyword evidence="4" id="KW-0238">DNA-binding</keyword>